<evidence type="ECO:0000313" key="8">
    <source>
        <dbReference type="EMBL" id="ENZ09319.1"/>
    </source>
</evidence>
<dbReference type="HOGENOM" id="CLU_078147_2_0_9"/>
<dbReference type="GO" id="GO:0003824">
    <property type="term" value="F:catalytic activity"/>
    <property type="evidence" value="ECO:0007669"/>
    <property type="project" value="InterPro"/>
</dbReference>
<dbReference type="Gene3D" id="3.20.20.70">
    <property type="entry name" value="Aldolase class I"/>
    <property type="match status" value="1"/>
</dbReference>
<dbReference type="InterPro" id="IPR013785">
    <property type="entry name" value="Aldolase_TIM"/>
</dbReference>
<keyword evidence="3" id="KW-0949">S-adenosyl-L-methionine</keyword>
<organism evidence="8 9">
    <name type="scientific">[Clostridium] clostridioforme 90A8</name>
    <dbReference type="NCBI Taxonomy" id="999408"/>
    <lineage>
        <taxon>Bacteria</taxon>
        <taxon>Bacillati</taxon>
        <taxon>Bacillota</taxon>
        <taxon>Clostridia</taxon>
        <taxon>Lachnospirales</taxon>
        <taxon>Lachnospiraceae</taxon>
        <taxon>Enterocloster</taxon>
    </lineage>
</organism>
<keyword evidence="5" id="KW-0408">Iron</keyword>
<dbReference type="PANTHER" id="PTHR30352:SF13">
    <property type="entry name" value="GLYCYL-RADICAL ENZYME ACTIVATING ENZYME YJJW-RELATED"/>
    <property type="match status" value="1"/>
</dbReference>
<dbReference type="Pfam" id="PF04055">
    <property type="entry name" value="Radical_SAM"/>
    <property type="match status" value="1"/>
</dbReference>
<proteinExistence type="predicted"/>
<evidence type="ECO:0000259" key="7">
    <source>
        <dbReference type="PROSITE" id="PS51918"/>
    </source>
</evidence>
<evidence type="ECO:0000256" key="3">
    <source>
        <dbReference type="ARBA" id="ARBA00022691"/>
    </source>
</evidence>
<reference evidence="8 9" key="1">
    <citation type="submission" date="2013-01" db="EMBL/GenBank/DDBJ databases">
        <title>The Genome Sequence of Clostridium clostridioforme 90A8.</title>
        <authorList>
            <consortium name="The Broad Institute Genome Sequencing Platform"/>
            <person name="Earl A."/>
            <person name="Ward D."/>
            <person name="Feldgarden M."/>
            <person name="Gevers D."/>
            <person name="Courvalin P."/>
            <person name="Lambert T."/>
            <person name="Walker B."/>
            <person name="Young S.K."/>
            <person name="Zeng Q."/>
            <person name="Gargeya S."/>
            <person name="Fitzgerald M."/>
            <person name="Haas B."/>
            <person name="Abouelleil A."/>
            <person name="Alvarado L."/>
            <person name="Arachchi H.M."/>
            <person name="Berlin A.M."/>
            <person name="Chapman S.B."/>
            <person name="Dewar J."/>
            <person name="Goldberg J."/>
            <person name="Griggs A."/>
            <person name="Gujja S."/>
            <person name="Hansen M."/>
            <person name="Howarth C."/>
            <person name="Imamovic A."/>
            <person name="Larimer J."/>
            <person name="McCowan C."/>
            <person name="Murphy C."/>
            <person name="Neiman D."/>
            <person name="Pearson M."/>
            <person name="Priest M."/>
            <person name="Roberts A."/>
            <person name="Saif S."/>
            <person name="Shea T."/>
            <person name="Sisk P."/>
            <person name="Sykes S."/>
            <person name="Wortman J."/>
            <person name="Nusbaum C."/>
            <person name="Birren B."/>
        </authorList>
    </citation>
    <scope>NUCLEOTIDE SEQUENCE [LARGE SCALE GENOMIC DNA]</scope>
    <source>
        <strain evidence="8 9">90A8</strain>
    </source>
</reference>
<evidence type="ECO:0000256" key="1">
    <source>
        <dbReference type="ARBA" id="ARBA00001966"/>
    </source>
</evidence>
<comment type="caution">
    <text evidence="8">The sequence shown here is derived from an EMBL/GenBank/DDBJ whole genome shotgun (WGS) entry which is preliminary data.</text>
</comment>
<dbReference type="PROSITE" id="PS51918">
    <property type="entry name" value="RADICAL_SAM"/>
    <property type="match status" value="1"/>
</dbReference>
<evidence type="ECO:0000313" key="9">
    <source>
        <dbReference type="Proteomes" id="UP000013085"/>
    </source>
</evidence>
<dbReference type="PATRIC" id="fig|999408.3.peg.4786"/>
<evidence type="ECO:0000256" key="6">
    <source>
        <dbReference type="ARBA" id="ARBA00023014"/>
    </source>
</evidence>
<dbReference type="InterPro" id="IPR007197">
    <property type="entry name" value="rSAM"/>
</dbReference>
<dbReference type="NCBIfam" id="TIGR02495">
    <property type="entry name" value="NrdG2"/>
    <property type="match status" value="1"/>
</dbReference>
<dbReference type="InterPro" id="IPR034457">
    <property type="entry name" value="Organic_radical-activating"/>
</dbReference>
<dbReference type="InterPro" id="IPR058240">
    <property type="entry name" value="rSAM_sf"/>
</dbReference>
<dbReference type="EMBL" id="AGYR01000051">
    <property type="protein sequence ID" value="ENZ09319.1"/>
    <property type="molecule type" value="Genomic_DNA"/>
</dbReference>
<dbReference type="GO" id="GO:0051539">
    <property type="term" value="F:4 iron, 4 sulfur cluster binding"/>
    <property type="evidence" value="ECO:0007669"/>
    <property type="project" value="UniProtKB-KW"/>
</dbReference>
<dbReference type="SUPFAM" id="SSF102114">
    <property type="entry name" value="Radical SAM enzymes"/>
    <property type="match status" value="1"/>
</dbReference>
<dbReference type="SFLD" id="SFLDG01094">
    <property type="entry name" value="Uncharacterised_Radical_SAM_Su"/>
    <property type="match status" value="1"/>
</dbReference>
<sequence length="232" mass="25720">MKICGLQKTTLLDFPGRVAATIFTGGCNFRCPFCHNSGLLGSDAEEYETQEDILAFLEKRKRVLEGVCITGGEPTLQPDLEEFIRKVRSLGLAVKLDTNGYMPGILKDLCAKALLDCVAMDIKAGRNHYEEAAGVSGLSMERIDESIEFLLSGSVPYEFRTTVVRGLHTSDDFRQIGPWIKGCPEYYLQCFTESGEVLVPGVYSDFTKDEMTAFADLVRPYVGQVSLRGIDY</sequence>
<dbReference type="RefSeq" id="WP_002584499.1">
    <property type="nucleotide sequence ID" value="NZ_KB850985.1"/>
</dbReference>
<dbReference type="PANTHER" id="PTHR30352">
    <property type="entry name" value="PYRUVATE FORMATE-LYASE-ACTIVATING ENZYME"/>
    <property type="match status" value="1"/>
</dbReference>
<dbReference type="GO" id="GO:0046872">
    <property type="term" value="F:metal ion binding"/>
    <property type="evidence" value="ECO:0007669"/>
    <property type="project" value="UniProtKB-KW"/>
</dbReference>
<protein>
    <submittedName>
        <fullName evidence="8">Anaerobic ribonucleoside-triphosphate reductase activating protein</fullName>
    </submittedName>
</protein>
<dbReference type="AlphaFoldDB" id="A0A0E2HIJ1"/>
<name>A0A0E2HIJ1_9FIRM</name>
<keyword evidence="2" id="KW-0004">4Fe-4S</keyword>
<keyword evidence="6" id="KW-0411">Iron-sulfur</keyword>
<dbReference type="InterPro" id="IPR012840">
    <property type="entry name" value="NrdG2"/>
</dbReference>
<evidence type="ECO:0000256" key="5">
    <source>
        <dbReference type="ARBA" id="ARBA00023004"/>
    </source>
</evidence>
<keyword evidence="4" id="KW-0479">Metal-binding</keyword>
<accession>A0A0E2HIJ1</accession>
<dbReference type="SFLD" id="SFLDS00029">
    <property type="entry name" value="Radical_SAM"/>
    <property type="match status" value="1"/>
</dbReference>
<evidence type="ECO:0000256" key="2">
    <source>
        <dbReference type="ARBA" id="ARBA00022485"/>
    </source>
</evidence>
<gene>
    <name evidence="8" type="ORF">HMPREF1090_04460</name>
</gene>
<evidence type="ECO:0000256" key="4">
    <source>
        <dbReference type="ARBA" id="ARBA00022723"/>
    </source>
</evidence>
<dbReference type="CDD" id="cd01335">
    <property type="entry name" value="Radical_SAM"/>
    <property type="match status" value="1"/>
</dbReference>
<dbReference type="Proteomes" id="UP000013085">
    <property type="component" value="Unassembled WGS sequence"/>
</dbReference>
<comment type="cofactor">
    <cofactor evidence="1">
        <name>[4Fe-4S] cluster</name>
        <dbReference type="ChEBI" id="CHEBI:49883"/>
    </cofactor>
</comment>
<feature type="domain" description="Radical SAM core" evidence="7">
    <location>
        <begin position="13"/>
        <end position="231"/>
    </location>
</feature>